<dbReference type="RefSeq" id="WP_119778895.1">
    <property type="nucleotide sequence ID" value="NZ_QYUK01000011.1"/>
</dbReference>
<proteinExistence type="predicted"/>
<protein>
    <recommendedName>
        <fullName evidence="3">Calcium-binding protein</fullName>
    </recommendedName>
</protein>
<evidence type="ECO:0008006" key="3">
    <source>
        <dbReference type="Google" id="ProtNLM"/>
    </source>
</evidence>
<dbReference type="InterPro" id="IPR011049">
    <property type="entry name" value="Serralysin-like_metalloprot_C"/>
</dbReference>
<dbReference type="AlphaFoldDB" id="A0A418WE86"/>
<sequence length="203" mass="20353">MVGAESNFDEDAPGQAYVIYGGPAGFSLPQIAGTAGANTLTGSSQSERLIGGGGDDILTGNGGADVYLGGSGGDTIFIGTGSFFRIDGGTGEDSLLTNGNLDFTLIDDAAMKSIEAIDVTGNGAQALVFSASDVLAIEASNNNPLGSGLYNVLFLAGDAADTLHLTGGLVDTGTDFNFGPLSFDLYAVNGHVVLAVQSEFALV</sequence>
<evidence type="ECO:0000313" key="2">
    <source>
        <dbReference type="Proteomes" id="UP000284605"/>
    </source>
</evidence>
<keyword evidence="2" id="KW-1185">Reference proteome</keyword>
<evidence type="ECO:0000313" key="1">
    <source>
        <dbReference type="EMBL" id="RJF88259.1"/>
    </source>
</evidence>
<name>A0A418WE86_9PROT</name>
<dbReference type="PRINTS" id="PR00313">
    <property type="entry name" value="CABNDNGRPT"/>
</dbReference>
<comment type="caution">
    <text evidence="1">The sequence shown here is derived from an EMBL/GenBank/DDBJ whole genome shotgun (WGS) entry which is preliminary data.</text>
</comment>
<dbReference type="SUPFAM" id="SSF51120">
    <property type="entry name" value="beta-Roll"/>
    <property type="match status" value="1"/>
</dbReference>
<gene>
    <name evidence="1" type="ORF">D3874_15590</name>
</gene>
<dbReference type="Gene3D" id="2.150.10.10">
    <property type="entry name" value="Serralysin-like metalloprotease, C-terminal"/>
    <property type="match status" value="1"/>
</dbReference>
<accession>A0A418WE86</accession>
<organism evidence="1 2">
    <name type="scientific">Oleomonas cavernae</name>
    <dbReference type="NCBI Taxonomy" id="2320859"/>
    <lineage>
        <taxon>Bacteria</taxon>
        <taxon>Pseudomonadati</taxon>
        <taxon>Pseudomonadota</taxon>
        <taxon>Alphaproteobacteria</taxon>
        <taxon>Acetobacterales</taxon>
        <taxon>Acetobacteraceae</taxon>
        <taxon>Oleomonas</taxon>
    </lineage>
</organism>
<dbReference type="InterPro" id="IPR001343">
    <property type="entry name" value="Hemolysn_Ca-bd"/>
</dbReference>
<dbReference type="GO" id="GO:0005509">
    <property type="term" value="F:calcium ion binding"/>
    <property type="evidence" value="ECO:0007669"/>
    <property type="project" value="InterPro"/>
</dbReference>
<reference evidence="1 2" key="1">
    <citation type="submission" date="2018-09" db="EMBL/GenBank/DDBJ databases">
        <authorList>
            <person name="Zhu H."/>
        </authorList>
    </citation>
    <scope>NUCLEOTIDE SEQUENCE [LARGE SCALE GENOMIC DNA]</scope>
    <source>
        <strain evidence="1 2">K1W22B-8</strain>
    </source>
</reference>
<dbReference type="EMBL" id="QYUK01000011">
    <property type="protein sequence ID" value="RJF88259.1"/>
    <property type="molecule type" value="Genomic_DNA"/>
</dbReference>
<dbReference type="Proteomes" id="UP000284605">
    <property type="component" value="Unassembled WGS sequence"/>
</dbReference>
<dbReference type="Pfam" id="PF00353">
    <property type="entry name" value="HemolysinCabind"/>
    <property type="match status" value="1"/>
</dbReference>